<evidence type="ECO:0000256" key="6">
    <source>
        <dbReference type="ARBA" id="ARBA00029447"/>
    </source>
</evidence>
<keyword evidence="4 8" id="KW-0472">Membrane</keyword>
<evidence type="ECO:0000313" key="11">
    <source>
        <dbReference type="EMBL" id="QSL90651.1"/>
    </source>
</evidence>
<evidence type="ECO:0000256" key="5">
    <source>
        <dbReference type="ARBA" id="ARBA00023224"/>
    </source>
</evidence>
<dbReference type="SMART" id="SM00283">
    <property type="entry name" value="MA"/>
    <property type="match status" value="1"/>
</dbReference>
<evidence type="ECO:0000256" key="1">
    <source>
        <dbReference type="ARBA" id="ARBA00004141"/>
    </source>
</evidence>
<reference evidence="11 12" key="1">
    <citation type="submission" date="2021-02" db="EMBL/GenBank/DDBJ databases">
        <title>Whole genome sequencing of Pseudomonas alcaliphila strain SM2.</title>
        <authorList>
            <person name="Alshamsi M.S."/>
            <person name="Sudalaimuthuasari N."/>
            <person name="Kundu B."/>
            <person name="AlMaskari R.S."/>
            <person name="Elmahi Y."/>
            <person name="Mundra S."/>
            <person name="Chandran S."/>
            <person name="Malik S."/>
            <person name="Hazzouri K.M."/>
            <person name="Amiri K.M.A."/>
        </authorList>
    </citation>
    <scope>NUCLEOTIDE SEQUENCE [LARGE SCALE GENOMIC DNA]</scope>
    <source>
        <strain evidence="11 12">SM2</strain>
    </source>
</reference>
<dbReference type="Proteomes" id="UP000663658">
    <property type="component" value="Chromosome"/>
</dbReference>
<dbReference type="InterPro" id="IPR029095">
    <property type="entry name" value="NarX-like_N"/>
</dbReference>
<evidence type="ECO:0000256" key="4">
    <source>
        <dbReference type="ARBA" id="ARBA00023136"/>
    </source>
</evidence>
<dbReference type="InterPro" id="IPR004089">
    <property type="entry name" value="MCPsignal_dom"/>
</dbReference>
<dbReference type="PANTHER" id="PTHR32089">
    <property type="entry name" value="METHYL-ACCEPTING CHEMOTAXIS PROTEIN MCPB"/>
    <property type="match status" value="1"/>
</dbReference>
<evidence type="ECO:0000256" key="2">
    <source>
        <dbReference type="ARBA" id="ARBA00022692"/>
    </source>
</evidence>
<protein>
    <submittedName>
        <fullName evidence="11">Type IV pili methyl-accepting chemotaxis transducer N-terminal domain-containing protein</fullName>
    </submittedName>
</protein>
<dbReference type="GO" id="GO:0016020">
    <property type="term" value="C:membrane"/>
    <property type="evidence" value="ECO:0007669"/>
    <property type="project" value="UniProtKB-SubCell"/>
</dbReference>
<organism evidence="11 12">
    <name type="scientific">Ectopseudomonas toyotomiensis</name>
    <dbReference type="NCBI Taxonomy" id="554344"/>
    <lineage>
        <taxon>Bacteria</taxon>
        <taxon>Pseudomonadati</taxon>
        <taxon>Pseudomonadota</taxon>
        <taxon>Gammaproteobacteria</taxon>
        <taxon>Pseudomonadales</taxon>
        <taxon>Pseudomonadaceae</taxon>
        <taxon>Ectopseudomonas</taxon>
    </lineage>
</organism>
<feature type="domain" description="HAMP" evidence="10">
    <location>
        <begin position="347"/>
        <end position="398"/>
    </location>
</feature>
<dbReference type="EMBL" id="CP070505">
    <property type="protein sequence ID" value="QSL90651.1"/>
    <property type="molecule type" value="Genomic_DNA"/>
</dbReference>
<proteinExistence type="inferred from homology"/>
<name>A0ABD7DQ80_9GAMM</name>
<dbReference type="Pfam" id="PF00015">
    <property type="entry name" value="MCPsignal"/>
    <property type="match status" value="1"/>
</dbReference>
<evidence type="ECO:0000256" key="8">
    <source>
        <dbReference type="SAM" id="Phobius"/>
    </source>
</evidence>
<dbReference type="RefSeq" id="WP_206417005.1">
    <property type="nucleotide sequence ID" value="NZ_CP070505.1"/>
</dbReference>
<feature type="domain" description="Methyl-accepting transducer" evidence="9">
    <location>
        <begin position="403"/>
        <end position="639"/>
    </location>
</feature>
<keyword evidence="3 8" id="KW-1133">Transmembrane helix</keyword>
<evidence type="ECO:0000259" key="9">
    <source>
        <dbReference type="PROSITE" id="PS50111"/>
    </source>
</evidence>
<keyword evidence="2 8" id="KW-0812">Transmembrane</keyword>
<dbReference type="KEGG" id="pty:JWV26_12760"/>
<comment type="similarity">
    <text evidence="6">Belongs to the methyl-accepting chemotaxis (MCP) protein family.</text>
</comment>
<keyword evidence="5 7" id="KW-0807">Transducer</keyword>
<dbReference type="GO" id="GO:0006935">
    <property type="term" value="P:chemotaxis"/>
    <property type="evidence" value="ECO:0007669"/>
    <property type="project" value="UniProtKB-ARBA"/>
</dbReference>
<dbReference type="GO" id="GO:0007165">
    <property type="term" value="P:signal transduction"/>
    <property type="evidence" value="ECO:0007669"/>
    <property type="project" value="UniProtKB-KW"/>
</dbReference>
<dbReference type="InterPro" id="IPR004090">
    <property type="entry name" value="Chemotax_Me-accpt_rcpt"/>
</dbReference>
<accession>A0ABD7DQ80</accession>
<sequence length="678" mass="71826">MKKINAGNLLVGARSSTLIAALFVVLIVSIVLLFANFAYINTQSNYDTEYISHSGELRVLSQRIANNATEAAAGKAEAFGLLRAARNDFQRRWSYLTDGDANTGLPPAPASVQAQMAAVQQDWDSLRQNTDAIIASEQTVLSLHQVAATLAETIPQLQVEYEEVVDILLESGAPAAQVSVAQRQSLLAERILGSVNKVLAGDEDSVQAADMFGRDASLFGRVLAAMLEGNAAMEISQVTDEEALERLAEISELFEFVSGSVDEILETSPELFQVRESASSIFTVSQTLLDKASELAVGFEDLASGRAINTLFGYVLGALALGSIILIGLVMVRETNRRLAETAEKNERNQAAILRLLDEIADLADGDLTVAATVTEDFTGAIADSINYSIDQLRDLVATINLTAVQVAGAAQETQATAMHLAEASEHQAQEIAGASAAINEMAVSIDQVSANASESSAVAERSVAIANKGNEVVHNTITGMDNIREQIQDTSKRIKRLGESSQEIGDIVSLINDIADQTNILALNAAIQASMAGDAGRGFAVVADEVQRLAERSSAATKQIEALVKTIQTDTNEAVISMEQTTSEVVRGARLAQDAGVALEEIEKVSKTLAALIQNISNAARQQASSAGHISNTMNVIQEITSQTSSGTTATAKSIGNLAKMASEMRKSVSGFTLPDA</sequence>
<dbReference type="SUPFAM" id="SSF58104">
    <property type="entry name" value="Methyl-accepting chemotaxis protein (MCP) signaling domain"/>
    <property type="match status" value="1"/>
</dbReference>
<dbReference type="PRINTS" id="PR00260">
    <property type="entry name" value="CHEMTRNSDUCR"/>
</dbReference>
<gene>
    <name evidence="11" type="ORF">JWV26_12760</name>
</gene>
<evidence type="ECO:0000256" key="3">
    <source>
        <dbReference type="ARBA" id="ARBA00022989"/>
    </source>
</evidence>
<evidence type="ECO:0000259" key="10">
    <source>
        <dbReference type="PROSITE" id="PS50885"/>
    </source>
</evidence>
<dbReference type="CDD" id="cd11386">
    <property type="entry name" value="MCP_signal"/>
    <property type="match status" value="1"/>
</dbReference>
<dbReference type="PROSITE" id="PS50885">
    <property type="entry name" value="HAMP"/>
    <property type="match status" value="1"/>
</dbReference>
<evidence type="ECO:0000256" key="7">
    <source>
        <dbReference type="PROSITE-ProRule" id="PRU00284"/>
    </source>
</evidence>
<dbReference type="PANTHER" id="PTHR32089:SF119">
    <property type="entry name" value="METHYL-ACCEPTING CHEMOTAXIS PROTEIN CTPL"/>
    <property type="match status" value="1"/>
</dbReference>
<feature type="transmembrane region" description="Helical" evidence="8">
    <location>
        <begin position="311"/>
        <end position="332"/>
    </location>
</feature>
<dbReference type="FunFam" id="1.10.287.950:FF:000001">
    <property type="entry name" value="Methyl-accepting chemotaxis sensory transducer"/>
    <property type="match status" value="1"/>
</dbReference>
<feature type="transmembrane region" description="Helical" evidence="8">
    <location>
        <begin position="20"/>
        <end position="40"/>
    </location>
</feature>
<dbReference type="InterPro" id="IPR003660">
    <property type="entry name" value="HAMP_dom"/>
</dbReference>
<evidence type="ECO:0000313" key="12">
    <source>
        <dbReference type="Proteomes" id="UP000663658"/>
    </source>
</evidence>
<dbReference type="Gene3D" id="1.10.287.950">
    <property type="entry name" value="Methyl-accepting chemotaxis protein"/>
    <property type="match status" value="1"/>
</dbReference>
<comment type="subcellular location">
    <subcellularLocation>
        <location evidence="1">Membrane</location>
        <topology evidence="1">Multi-pass membrane protein</topology>
    </subcellularLocation>
</comment>
<dbReference type="Pfam" id="PF13675">
    <property type="entry name" value="PilJ"/>
    <property type="match status" value="1"/>
</dbReference>
<dbReference type="AlphaFoldDB" id="A0ABD7DQ80"/>
<dbReference type="PROSITE" id="PS50111">
    <property type="entry name" value="CHEMOTAXIS_TRANSDUC_2"/>
    <property type="match status" value="1"/>
</dbReference>